<keyword evidence="2" id="KW-0815">Transposition</keyword>
<evidence type="ECO:0000256" key="5">
    <source>
        <dbReference type="SAM" id="Phobius"/>
    </source>
</evidence>
<keyword evidence="8" id="KW-1185">Reference proteome</keyword>
<dbReference type="PANTHER" id="PTHR33258">
    <property type="entry name" value="TRANSPOSASE INSL FOR INSERTION SEQUENCE ELEMENT IS186A-RELATED"/>
    <property type="match status" value="1"/>
</dbReference>
<evidence type="ECO:0000256" key="2">
    <source>
        <dbReference type="ARBA" id="ARBA00022578"/>
    </source>
</evidence>
<keyword evidence="5" id="KW-1133">Transmembrane helix</keyword>
<sequence>MSRPRKNNPDHTRRHNMPAPSSEAIEAHLSDLLSPVVHEQLKYYRQLGLRQRILGLPLMVAAVLSLLWRQIPSVRELGRTLAREDLLWCRAVKVSQQALSKRFLEFPASMFEQVLWDLVEELKRRWTNRVVRPLPASVAWTFQRFEHIWLVDGSTLEALFRKLKSLQEQPITLAGKIYTIVDMASHLPVAIRFEENPNAADRNQWEWLHSTLPKGGLLIFDRGFYDFAEFSALVKAGSAWITRLKKGTYQVQKTFSQSANLVDQLVLLGHKRGKAKQITVRLVQVRHGPSWHSYITSVLEPGDLPPYVVADLYCRRWEIETAFFLIKRLLNLAYIWTGSLNGVKLQIWATWLFYAVLLDLADDVADSLELPTERISLEMLFRGFYHFTVASTRGNNQSLIEYFCDPLNQDLGIVKTLRKAKGSQKLDLSPFPGLTFVPSS</sequence>
<dbReference type="InterPro" id="IPR002559">
    <property type="entry name" value="Transposase_11"/>
</dbReference>
<accession>A0ABT2N7A9</accession>
<dbReference type="RefSeq" id="WP_261235192.1">
    <property type="nucleotide sequence ID" value="NZ_JAMXFA010000008.1"/>
</dbReference>
<keyword evidence="4" id="KW-0233">DNA recombination</keyword>
<reference evidence="7 8" key="1">
    <citation type="journal article" date="2022" name="Front. Microbiol.">
        <title>High genomic differentiation and limited gene flow indicate recent cryptic speciation within the genus Laspinema (cyanobacteria).</title>
        <authorList>
            <person name="Stanojkovic A."/>
            <person name="Skoupy S."/>
            <person name="Skaloud P."/>
            <person name="Dvorak P."/>
        </authorList>
    </citation>
    <scope>NUCLEOTIDE SEQUENCE [LARGE SCALE GENOMIC DNA]</scope>
    <source>
        <strain evidence="7 8">D3b</strain>
    </source>
</reference>
<comment type="caution">
    <text evidence="7">The sequence shown here is derived from an EMBL/GenBank/DDBJ whole genome shotgun (WGS) entry which is preliminary data.</text>
</comment>
<dbReference type="InterPro" id="IPR012337">
    <property type="entry name" value="RNaseH-like_sf"/>
</dbReference>
<keyword evidence="3" id="KW-0238">DNA-binding</keyword>
<name>A0ABT2N7A9_9CYAN</name>
<proteinExistence type="inferred from homology"/>
<gene>
    <name evidence="7" type="ORF">NG792_08430</name>
</gene>
<keyword evidence="5" id="KW-0812">Transmembrane</keyword>
<evidence type="ECO:0000256" key="1">
    <source>
        <dbReference type="ARBA" id="ARBA00010075"/>
    </source>
</evidence>
<feature type="transmembrane region" description="Helical" evidence="5">
    <location>
        <begin position="53"/>
        <end position="71"/>
    </location>
</feature>
<protein>
    <submittedName>
        <fullName evidence="7">IS4 family transposase</fullName>
    </submittedName>
</protein>
<comment type="similarity">
    <text evidence="1">Belongs to the transposase 11 family.</text>
</comment>
<evidence type="ECO:0000256" key="3">
    <source>
        <dbReference type="ARBA" id="ARBA00023125"/>
    </source>
</evidence>
<evidence type="ECO:0000256" key="4">
    <source>
        <dbReference type="ARBA" id="ARBA00023172"/>
    </source>
</evidence>
<dbReference type="EMBL" id="JAMXFA010000008">
    <property type="protein sequence ID" value="MCT7977729.1"/>
    <property type="molecule type" value="Genomic_DNA"/>
</dbReference>
<evidence type="ECO:0000313" key="8">
    <source>
        <dbReference type="Proteomes" id="UP001525961"/>
    </source>
</evidence>
<dbReference type="NCBIfam" id="NF033592">
    <property type="entry name" value="transpos_IS4_1"/>
    <property type="match status" value="1"/>
</dbReference>
<dbReference type="PANTHER" id="PTHR33258:SF1">
    <property type="entry name" value="TRANSPOSASE INSL FOR INSERTION SEQUENCE ELEMENT IS186A-RELATED"/>
    <property type="match status" value="1"/>
</dbReference>
<dbReference type="Proteomes" id="UP001525961">
    <property type="component" value="Unassembled WGS sequence"/>
</dbReference>
<dbReference type="SUPFAM" id="SSF53098">
    <property type="entry name" value="Ribonuclease H-like"/>
    <property type="match status" value="1"/>
</dbReference>
<organism evidence="7 8">
    <name type="scientific">Laspinema olomoucense D3b</name>
    <dbReference type="NCBI Taxonomy" id="2953688"/>
    <lineage>
        <taxon>Bacteria</taxon>
        <taxon>Bacillati</taxon>
        <taxon>Cyanobacteriota</taxon>
        <taxon>Cyanophyceae</taxon>
        <taxon>Oscillatoriophycideae</taxon>
        <taxon>Oscillatoriales</taxon>
        <taxon>Laspinemataceae</taxon>
        <taxon>Laspinema</taxon>
        <taxon>Laspinema olomoucense</taxon>
    </lineage>
</organism>
<keyword evidence="5" id="KW-0472">Membrane</keyword>
<evidence type="ECO:0000313" key="7">
    <source>
        <dbReference type="EMBL" id="MCT7977729.1"/>
    </source>
</evidence>
<evidence type="ECO:0000259" key="6">
    <source>
        <dbReference type="Pfam" id="PF01609"/>
    </source>
</evidence>
<dbReference type="Pfam" id="PF01609">
    <property type="entry name" value="DDE_Tnp_1"/>
    <property type="match status" value="1"/>
</dbReference>
<feature type="domain" description="Transposase IS4-like" evidence="6">
    <location>
        <begin position="176"/>
        <end position="350"/>
    </location>
</feature>
<dbReference type="InterPro" id="IPR047952">
    <property type="entry name" value="Transpos_IS4"/>
</dbReference>